<evidence type="ECO:0000313" key="3">
    <source>
        <dbReference type="Proteomes" id="UP001066276"/>
    </source>
</evidence>
<keyword evidence="3" id="KW-1185">Reference proteome</keyword>
<comment type="caution">
    <text evidence="2">The sequence shown here is derived from an EMBL/GenBank/DDBJ whole genome shotgun (WGS) entry which is preliminary data.</text>
</comment>
<reference evidence="2" key="1">
    <citation type="journal article" date="2022" name="bioRxiv">
        <title>Sequencing and chromosome-scale assembly of the giantPleurodeles waltlgenome.</title>
        <authorList>
            <person name="Brown T."/>
            <person name="Elewa A."/>
            <person name="Iarovenko S."/>
            <person name="Subramanian E."/>
            <person name="Araus A.J."/>
            <person name="Petzold A."/>
            <person name="Susuki M."/>
            <person name="Suzuki K.-i.T."/>
            <person name="Hayashi T."/>
            <person name="Toyoda A."/>
            <person name="Oliveira C."/>
            <person name="Osipova E."/>
            <person name="Leigh N.D."/>
            <person name="Simon A."/>
            <person name="Yun M.H."/>
        </authorList>
    </citation>
    <scope>NUCLEOTIDE SEQUENCE</scope>
    <source>
        <strain evidence="2">20211129_DDA</strain>
        <tissue evidence="2">Liver</tissue>
    </source>
</reference>
<feature type="compositionally biased region" description="Polar residues" evidence="1">
    <location>
        <begin position="34"/>
        <end position="43"/>
    </location>
</feature>
<feature type="compositionally biased region" description="Polar residues" evidence="1">
    <location>
        <begin position="139"/>
        <end position="149"/>
    </location>
</feature>
<sequence length="149" mass="15680">MSIAPPSPSADLQQLSSAKTTNVHLQRSGRRPQGNPNQANSAPEATGAPPGPNQPAIRAPRPTGGAQGQAVQDRPPSARSQPPADQHHRREIQGAPRARCEPRTRAPQPSPDQHTKAVSPGTSKEGTHSRPVYAASPQEPRSSSQGPTR</sequence>
<organism evidence="2 3">
    <name type="scientific">Pleurodeles waltl</name>
    <name type="common">Iberian ribbed newt</name>
    <dbReference type="NCBI Taxonomy" id="8319"/>
    <lineage>
        <taxon>Eukaryota</taxon>
        <taxon>Metazoa</taxon>
        <taxon>Chordata</taxon>
        <taxon>Craniata</taxon>
        <taxon>Vertebrata</taxon>
        <taxon>Euteleostomi</taxon>
        <taxon>Amphibia</taxon>
        <taxon>Batrachia</taxon>
        <taxon>Caudata</taxon>
        <taxon>Salamandroidea</taxon>
        <taxon>Salamandridae</taxon>
        <taxon>Pleurodelinae</taxon>
        <taxon>Pleurodeles</taxon>
    </lineage>
</organism>
<dbReference type="EMBL" id="JANPWB010000015">
    <property type="protein sequence ID" value="KAJ1091204.1"/>
    <property type="molecule type" value="Genomic_DNA"/>
</dbReference>
<dbReference type="Proteomes" id="UP001066276">
    <property type="component" value="Chromosome 11"/>
</dbReference>
<accession>A0AAV7LL28</accession>
<dbReference type="AlphaFoldDB" id="A0AAV7LL28"/>
<feature type="region of interest" description="Disordered" evidence="1">
    <location>
        <begin position="1"/>
        <end position="149"/>
    </location>
</feature>
<evidence type="ECO:0000313" key="2">
    <source>
        <dbReference type="EMBL" id="KAJ1091204.1"/>
    </source>
</evidence>
<proteinExistence type="predicted"/>
<evidence type="ECO:0000256" key="1">
    <source>
        <dbReference type="SAM" id="MobiDB-lite"/>
    </source>
</evidence>
<gene>
    <name evidence="2" type="ORF">NDU88_004331</name>
</gene>
<feature type="compositionally biased region" description="Polar residues" evidence="1">
    <location>
        <begin position="10"/>
        <end position="25"/>
    </location>
</feature>
<protein>
    <submittedName>
        <fullName evidence="2">Uncharacterized protein</fullName>
    </submittedName>
</protein>
<name>A0AAV7LL28_PLEWA</name>
<feature type="compositionally biased region" description="Basic and acidic residues" evidence="1">
    <location>
        <begin position="85"/>
        <end position="104"/>
    </location>
</feature>